<evidence type="ECO:0000313" key="5">
    <source>
        <dbReference type="EMBL" id="EIE26563.1"/>
    </source>
</evidence>
<proteinExistence type="predicted"/>
<dbReference type="InterPro" id="IPR057027">
    <property type="entry name" value="TPR_mt"/>
</dbReference>
<feature type="domain" description="Pentatricopeptide repeat-containing protein-mitochondrial" evidence="4">
    <location>
        <begin position="343"/>
        <end position="468"/>
    </location>
</feature>
<dbReference type="Pfam" id="PF23276">
    <property type="entry name" value="TPR_24"/>
    <property type="match status" value="1"/>
</dbReference>
<dbReference type="Gene3D" id="1.25.40.10">
    <property type="entry name" value="Tetratricopeptide repeat domain"/>
    <property type="match status" value="6"/>
</dbReference>
<dbReference type="Proteomes" id="UP000007264">
    <property type="component" value="Unassembled WGS sequence"/>
</dbReference>
<evidence type="ECO:0000256" key="3">
    <source>
        <dbReference type="SAM" id="MobiDB-lite"/>
    </source>
</evidence>
<dbReference type="InterPro" id="IPR050667">
    <property type="entry name" value="PPR-containing_protein"/>
</dbReference>
<dbReference type="RefSeq" id="XP_005651107.1">
    <property type="nucleotide sequence ID" value="XM_005651050.1"/>
</dbReference>
<feature type="repeat" description="PPR" evidence="2">
    <location>
        <begin position="334"/>
        <end position="368"/>
    </location>
</feature>
<dbReference type="AlphaFoldDB" id="I0Z7E4"/>
<dbReference type="EMBL" id="AGSI01000002">
    <property type="protein sequence ID" value="EIE26563.1"/>
    <property type="molecule type" value="Genomic_DNA"/>
</dbReference>
<evidence type="ECO:0000256" key="2">
    <source>
        <dbReference type="PROSITE-ProRule" id="PRU00708"/>
    </source>
</evidence>
<dbReference type="PANTHER" id="PTHR47939">
    <property type="entry name" value="MEMBRANE-ASSOCIATED SALT-INDUCIBLE PROTEIN-LIKE"/>
    <property type="match status" value="1"/>
</dbReference>
<feature type="repeat" description="PPR" evidence="2">
    <location>
        <begin position="442"/>
        <end position="476"/>
    </location>
</feature>
<sequence length="908" mass="99014">MRHAVSGRHQQSQPSLVRGELGFKQDAYCFTARVAVSGKMGNHEAVQEAFENACQHNACTVAVCNAAIEALSRCGDVEGAIALFEERMQSLGIAPETATFNALIRAVGRSRRSDLVGRAAAYFSRLCELGLQPDKYTFSALFNTAYHCKLLDGAFLLQASLVALSEVPYFGVRLNSRIMFTFLQSAWGAHFTREQVVRVFAEVAAMRAQMQPDRSVYAALLIFAERQGVPEHALDVWEAMQQDTTTPDAFLFSALFSACASGRTPDLLDLAGKAEADMHMRRSSHNQGQRSNLQHKQDWLVAYNALLNLHARSRQASAAEAVYQGMLQNGPKPDSISVNTLIAAHAEVGNADAAFERFREMQGMGLSTNKSTYGSLLHCCAQVGNHKSAARVMQMMRYAGIQPTVEAYTSLMDACVKTGTPDSLSQAFQVFEEMQQEGVEPTAVTYGCLLVACEQLGDVERAFQLYKQACERGIVPTDECHNILINVCAATGRVDEALELVKELARSHRAMQAASLNSVARALAAHNVARALRMVSFMTTLGLPTYHQTTITLIGACARQHRAAEAEDLYWGVRKRGMLVTRSAGSDLIVALCKAGWAGKALRVYRDMMASAWGTSTGAAKHAHSGSSQQEAEPPVQTHAHGHNEAPAAADPSQQSSQRRAVPSAHSHAERPICSTSGDDNPLTDSSDNDTEQRAGNIEQDKLSAGEDTCPLCQPPANPMPTLVAPVRRASLRPSTASEPELALNAKHRKPSQHVVKQKGQPILIPHIAAVGALVGALARSGDLDTALELYDQVGRDKAGAERLTMMDRSMWQSLLETCCHAGRMATALQVFDDWKAHVSQMEESGVEPAKLPRLSNVTLAFLEASCRGEHEWRVFDVCAAMRQQSERKRQAQLVKPRKLSHHFLDAE</sequence>
<evidence type="ECO:0000256" key="1">
    <source>
        <dbReference type="ARBA" id="ARBA00022737"/>
    </source>
</evidence>
<feature type="compositionally biased region" description="Polar residues" evidence="3">
    <location>
        <begin position="674"/>
        <end position="686"/>
    </location>
</feature>
<dbReference type="KEGG" id="csl:COCSUDRAFT_59088"/>
<gene>
    <name evidence="5" type="ORF">COCSUDRAFT_59088</name>
</gene>
<keyword evidence="6" id="KW-1185">Reference proteome</keyword>
<dbReference type="InterPro" id="IPR002885">
    <property type="entry name" value="PPR_rpt"/>
</dbReference>
<feature type="region of interest" description="Disordered" evidence="3">
    <location>
        <begin position="616"/>
        <end position="693"/>
    </location>
</feature>
<dbReference type="PANTHER" id="PTHR47939:SF5">
    <property type="entry name" value="PENTACOTRIPEPTIDE-REPEAT REGION OF PRORP DOMAIN-CONTAINING PROTEIN"/>
    <property type="match status" value="1"/>
</dbReference>
<comment type="caution">
    <text evidence="5">The sequence shown here is derived from an EMBL/GenBank/DDBJ whole genome shotgun (WGS) entry which is preliminary data.</text>
</comment>
<reference evidence="5 6" key="1">
    <citation type="journal article" date="2012" name="Genome Biol.">
        <title>The genome of the polar eukaryotic microalga coccomyxa subellipsoidea reveals traits of cold adaptation.</title>
        <authorList>
            <person name="Blanc G."/>
            <person name="Agarkova I."/>
            <person name="Grimwood J."/>
            <person name="Kuo A."/>
            <person name="Brueggeman A."/>
            <person name="Dunigan D."/>
            <person name="Gurnon J."/>
            <person name="Ladunga I."/>
            <person name="Lindquist E."/>
            <person name="Lucas S."/>
            <person name="Pangilinan J."/>
            <person name="Proschold T."/>
            <person name="Salamov A."/>
            <person name="Schmutz J."/>
            <person name="Weeks D."/>
            <person name="Yamada T."/>
            <person name="Claverie J.M."/>
            <person name="Grigoriev I."/>
            <person name="Van Etten J."/>
            <person name="Lomsadze A."/>
            <person name="Borodovsky M."/>
        </authorList>
    </citation>
    <scope>NUCLEOTIDE SEQUENCE [LARGE SCALE GENOMIC DNA]</scope>
    <source>
        <strain evidence="5 6">C-169</strain>
    </source>
</reference>
<dbReference type="Pfam" id="PF01535">
    <property type="entry name" value="PPR"/>
    <property type="match status" value="5"/>
</dbReference>
<dbReference type="OrthoDB" id="509099at2759"/>
<feature type="repeat" description="PPR" evidence="2">
    <location>
        <begin position="404"/>
        <end position="441"/>
    </location>
</feature>
<dbReference type="Pfam" id="PF13812">
    <property type="entry name" value="PPR_3"/>
    <property type="match status" value="1"/>
</dbReference>
<dbReference type="InterPro" id="IPR011990">
    <property type="entry name" value="TPR-like_helical_dom_sf"/>
</dbReference>
<evidence type="ECO:0000313" key="6">
    <source>
        <dbReference type="Proteomes" id="UP000007264"/>
    </source>
</evidence>
<organism evidence="5 6">
    <name type="scientific">Coccomyxa subellipsoidea (strain C-169)</name>
    <name type="common">Green microalga</name>
    <dbReference type="NCBI Taxonomy" id="574566"/>
    <lineage>
        <taxon>Eukaryota</taxon>
        <taxon>Viridiplantae</taxon>
        <taxon>Chlorophyta</taxon>
        <taxon>core chlorophytes</taxon>
        <taxon>Trebouxiophyceae</taxon>
        <taxon>Trebouxiophyceae incertae sedis</taxon>
        <taxon>Coccomyxaceae</taxon>
        <taxon>Coccomyxa</taxon>
        <taxon>Coccomyxa subellipsoidea</taxon>
    </lineage>
</organism>
<dbReference type="SUPFAM" id="SSF48452">
    <property type="entry name" value="TPR-like"/>
    <property type="match status" value="1"/>
</dbReference>
<dbReference type="PROSITE" id="PS51375">
    <property type="entry name" value="PPR"/>
    <property type="match status" value="6"/>
</dbReference>
<evidence type="ECO:0000259" key="4">
    <source>
        <dbReference type="Pfam" id="PF23276"/>
    </source>
</evidence>
<feature type="repeat" description="PPR" evidence="2">
    <location>
        <begin position="369"/>
        <end position="403"/>
    </location>
</feature>
<dbReference type="NCBIfam" id="TIGR00756">
    <property type="entry name" value="PPR"/>
    <property type="match status" value="7"/>
</dbReference>
<dbReference type="GeneID" id="17044573"/>
<keyword evidence="1" id="KW-0677">Repeat</keyword>
<protein>
    <submittedName>
        <fullName evidence="5">TPR-like protein</fullName>
    </submittedName>
</protein>
<feature type="repeat" description="PPR" evidence="2">
    <location>
        <begin position="60"/>
        <end position="95"/>
    </location>
</feature>
<dbReference type="eggNOG" id="KOG4197">
    <property type="taxonomic scope" value="Eukaryota"/>
</dbReference>
<feature type="repeat" description="PPR" evidence="2">
    <location>
        <begin position="299"/>
        <end position="333"/>
    </location>
</feature>
<accession>I0Z7E4</accession>
<name>I0Z7E4_COCSC</name>
<feature type="compositionally biased region" description="Low complexity" evidence="3">
    <location>
        <begin position="646"/>
        <end position="661"/>
    </location>
</feature>